<organism evidence="1 2">
    <name type="scientific">Elysia crispata</name>
    <name type="common">lettuce slug</name>
    <dbReference type="NCBI Taxonomy" id="231223"/>
    <lineage>
        <taxon>Eukaryota</taxon>
        <taxon>Metazoa</taxon>
        <taxon>Spiralia</taxon>
        <taxon>Lophotrochozoa</taxon>
        <taxon>Mollusca</taxon>
        <taxon>Gastropoda</taxon>
        <taxon>Heterobranchia</taxon>
        <taxon>Euthyneura</taxon>
        <taxon>Panpulmonata</taxon>
        <taxon>Sacoglossa</taxon>
        <taxon>Placobranchoidea</taxon>
        <taxon>Plakobranchidae</taxon>
        <taxon>Elysia</taxon>
    </lineage>
</organism>
<proteinExistence type="predicted"/>
<sequence>MHDASNRAQREKISCVIRRACMTRQTERREREDLLCYTTSMHDASSRAQREKISCVIRRACMTRQAERRGRRSPMLYDEHA</sequence>
<evidence type="ECO:0000313" key="2">
    <source>
        <dbReference type="Proteomes" id="UP001283361"/>
    </source>
</evidence>
<accession>A0AAE1EBD4</accession>
<name>A0AAE1EBD4_9GAST</name>
<reference evidence="1" key="1">
    <citation type="journal article" date="2023" name="G3 (Bethesda)">
        <title>A reference genome for the long-term kleptoplast-retaining sea slug Elysia crispata morphotype clarki.</title>
        <authorList>
            <person name="Eastman K.E."/>
            <person name="Pendleton A.L."/>
            <person name="Shaikh M.A."/>
            <person name="Suttiyut T."/>
            <person name="Ogas R."/>
            <person name="Tomko P."/>
            <person name="Gavelis G."/>
            <person name="Widhalm J.R."/>
            <person name="Wisecaver J.H."/>
        </authorList>
    </citation>
    <scope>NUCLEOTIDE SEQUENCE</scope>
    <source>
        <strain evidence="1">ECLA1</strain>
    </source>
</reference>
<evidence type="ECO:0000313" key="1">
    <source>
        <dbReference type="EMBL" id="KAK3801271.1"/>
    </source>
</evidence>
<dbReference type="EMBL" id="JAWDGP010000342">
    <property type="protein sequence ID" value="KAK3801271.1"/>
    <property type="molecule type" value="Genomic_DNA"/>
</dbReference>
<dbReference type="Proteomes" id="UP001283361">
    <property type="component" value="Unassembled WGS sequence"/>
</dbReference>
<gene>
    <name evidence="1" type="ORF">RRG08_067074</name>
</gene>
<comment type="caution">
    <text evidence="1">The sequence shown here is derived from an EMBL/GenBank/DDBJ whole genome shotgun (WGS) entry which is preliminary data.</text>
</comment>
<keyword evidence="2" id="KW-1185">Reference proteome</keyword>
<dbReference type="AlphaFoldDB" id="A0AAE1EBD4"/>
<protein>
    <submittedName>
        <fullName evidence="1">Uncharacterized protein</fullName>
    </submittedName>
</protein>